<keyword evidence="3" id="KW-1185">Reference proteome</keyword>
<dbReference type="GO" id="GO:0016740">
    <property type="term" value="F:transferase activity"/>
    <property type="evidence" value="ECO:0007669"/>
    <property type="project" value="UniProtKB-KW"/>
</dbReference>
<dbReference type="GO" id="GO:0002143">
    <property type="term" value="P:tRNA wobble position uridine thiolation"/>
    <property type="evidence" value="ECO:0007669"/>
    <property type="project" value="TreeGrafter"/>
</dbReference>
<dbReference type="RefSeq" id="WP_148901903.1">
    <property type="nucleotide sequence ID" value="NZ_VSZQ01000029.1"/>
</dbReference>
<comment type="caution">
    <text evidence="2">The sequence shown here is derived from an EMBL/GenBank/DDBJ whole genome shotgun (WGS) entry which is preliminary data.</text>
</comment>
<reference evidence="2 3" key="1">
    <citation type="submission" date="2019-08" db="EMBL/GenBank/DDBJ databases">
        <title>Draft genome for granaticin producer strain Streptomyces parvus C05.</title>
        <authorList>
            <person name="Gonzalez-Pimentel J.L."/>
        </authorList>
    </citation>
    <scope>NUCLEOTIDE SEQUENCE [LARGE SCALE GENOMIC DNA]</scope>
    <source>
        <strain evidence="2 3">C05</strain>
    </source>
</reference>
<evidence type="ECO:0000313" key="2">
    <source>
        <dbReference type="EMBL" id="TYR65183.1"/>
    </source>
</evidence>
<dbReference type="PANTHER" id="PTHR11807:SF12">
    <property type="entry name" value="CYTOPLASMIC TRNA 2-THIOLATION PROTEIN 1"/>
    <property type="match status" value="1"/>
</dbReference>
<dbReference type="EMBL" id="VSZQ01000029">
    <property type="protein sequence ID" value="TYR65183.1"/>
    <property type="molecule type" value="Genomic_DNA"/>
</dbReference>
<evidence type="ECO:0008006" key="4">
    <source>
        <dbReference type="Google" id="ProtNLM"/>
    </source>
</evidence>
<dbReference type="GO" id="GO:0000049">
    <property type="term" value="F:tRNA binding"/>
    <property type="evidence" value="ECO:0007669"/>
    <property type="project" value="TreeGrafter"/>
</dbReference>
<dbReference type="Gene3D" id="3.40.50.620">
    <property type="entry name" value="HUPs"/>
    <property type="match status" value="1"/>
</dbReference>
<keyword evidence="1" id="KW-0808">Transferase</keyword>
<organism evidence="2 3">
    <name type="scientific">Streptomyces parvus</name>
    <dbReference type="NCBI Taxonomy" id="66428"/>
    <lineage>
        <taxon>Bacteria</taxon>
        <taxon>Bacillati</taxon>
        <taxon>Actinomycetota</taxon>
        <taxon>Actinomycetes</taxon>
        <taxon>Kitasatosporales</taxon>
        <taxon>Streptomycetaceae</taxon>
        <taxon>Streptomyces</taxon>
    </lineage>
</organism>
<dbReference type="InterPro" id="IPR014729">
    <property type="entry name" value="Rossmann-like_a/b/a_fold"/>
</dbReference>
<dbReference type="GO" id="GO:0002144">
    <property type="term" value="C:cytosolic tRNA wobble base thiouridylase complex"/>
    <property type="evidence" value="ECO:0007669"/>
    <property type="project" value="TreeGrafter"/>
</dbReference>
<evidence type="ECO:0000313" key="3">
    <source>
        <dbReference type="Proteomes" id="UP000323242"/>
    </source>
</evidence>
<sequence length="406" mass="45240">MSTIVFRNKTGGSETLHAAPGHALLDVLRVHGIPANAVLVYRNGAVIPEATVVIEPDDVIEVRQVRHYDLDVLRRPKEHVYAAPAPVYTKSILFDHGGSLERRTEQFTAETFVQYVEETFVQSIAAGGTMRQGDKVVIGLSGGRDSVAYLKLLERTRGRWPEADMTAVTITGLPDWDEPATFQTALDSCAGLGLDHVIVTADDVEELFKLREPFVDVMNRVVAGEQRNMNMVIGHQVLRRMLEREAQRADASVVAFGFNADDLVASMVTWFTTGYRMGGIPVRELANLRYVFPLYRITKKELTLYLELVAPDLNRQGAPGRFTTGSDERSLAYAMADHLYDLWPGIDYYLFNAFENVQRTLLPLVDDLCRVCGGRYVYQEGVANPAGLCDVCGFLHRQEALRADAL</sequence>
<gene>
    <name evidence="2" type="ORF">FY004_07625</name>
</gene>
<dbReference type="SUPFAM" id="SSF52402">
    <property type="entry name" value="Adenine nucleotide alpha hydrolases-like"/>
    <property type="match status" value="1"/>
</dbReference>
<name>A0A5D4JNG9_9ACTN</name>
<dbReference type="Proteomes" id="UP000323242">
    <property type="component" value="Unassembled WGS sequence"/>
</dbReference>
<dbReference type="PANTHER" id="PTHR11807">
    <property type="entry name" value="ATPASES OF THE PP SUPERFAMILY-RELATED"/>
    <property type="match status" value="1"/>
</dbReference>
<dbReference type="AlphaFoldDB" id="A0A5D4JNG9"/>
<protein>
    <recommendedName>
        <fullName evidence="4">tRNA(Ile)-lysidine synthetase</fullName>
    </recommendedName>
</protein>
<evidence type="ECO:0000256" key="1">
    <source>
        <dbReference type="ARBA" id="ARBA00022679"/>
    </source>
</evidence>
<accession>A0A5D4JNG9</accession>
<proteinExistence type="predicted"/>